<dbReference type="AlphaFoldDB" id="A0A9K3CUP4"/>
<reference evidence="1 2" key="1">
    <citation type="journal article" date="2018" name="PLoS ONE">
        <title>The draft genome of Kipferlia bialata reveals reductive genome evolution in fornicate parasites.</title>
        <authorList>
            <person name="Tanifuji G."/>
            <person name="Takabayashi S."/>
            <person name="Kume K."/>
            <person name="Takagi M."/>
            <person name="Nakayama T."/>
            <person name="Kamikawa R."/>
            <person name="Inagaki Y."/>
            <person name="Hashimoto T."/>
        </authorList>
    </citation>
    <scope>NUCLEOTIDE SEQUENCE [LARGE SCALE GENOMIC DNA]</scope>
    <source>
        <strain evidence="1">NY0173</strain>
    </source>
</reference>
<name>A0A9K3CUP4_9EUKA</name>
<organism evidence="1 2">
    <name type="scientific">Kipferlia bialata</name>
    <dbReference type="NCBI Taxonomy" id="797122"/>
    <lineage>
        <taxon>Eukaryota</taxon>
        <taxon>Metamonada</taxon>
        <taxon>Carpediemonas-like organisms</taxon>
        <taxon>Kipferlia</taxon>
    </lineage>
</organism>
<sequence length="403" mass="43101">MEGGSTHSKACFEVVRFPDDLVYGGFLHADTELVPVGPRQILALTPLAEGLDAMFQEFDGVPLSTRARLVSLLCDGTLHEVGATPGGDVEWSVPVRAGAKLACIDGCVYICECSRVARLALDSLEVGVLWSDPACSSEEDTTLTSLCLFCLDGCLYSIQWDSAAPKGSQCSLYCYNPSDIGTVGSVGSVCTEGTLIHSVKGKGESIEDPGVLTTRKGWDEHREVESAVGPDGWVRVAQVPAHVGCSTLYPTGTFVVGGTAYVFTARRMCTFSPSAGWGPSEKTPLVTPLLVLGRHIVCKDKSGGVGYGVKVEVSYVHLLAYDTVSGGWDDWGVRDVQCASTNIVHSGWSVPLHEARGLKGVTCERVHLHTLWNNAPHYSKAEVKGVYALSIGYGCVYPRKFMS</sequence>
<accession>A0A9K3CUP4</accession>
<proteinExistence type="predicted"/>
<gene>
    <name evidence="1" type="ORF">KIPB_003954</name>
</gene>
<dbReference type="Proteomes" id="UP000265618">
    <property type="component" value="Unassembled WGS sequence"/>
</dbReference>
<evidence type="ECO:0000313" key="2">
    <source>
        <dbReference type="Proteomes" id="UP000265618"/>
    </source>
</evidence>
<dbReference type="EMBL" id="BDIP01000804">
    <property type="protein sequence ID" value="GIQ82760.1"/>
    <property type="molecule type" value="Genomic_DNA"/>
</dbReference>
<protein>
    <submittedName>
        <fullName evidence="1">Uncharacterized protein</fullName>
    </submittedName>
</protein>
<evidence type="ECO:0000313" key="1">
    <source>
        <dbReference type="EMBL" id="GIQ82760.1"/>
    </source>
</evidence>
<keyword evidence="2" id="KW-1185">Reference proteome</keyword>
<comment type="caution">
    <text evidence="1">The sequence shown here is derived from an EMBL/GenBank/DDBJ whole genome shotgun (WGS) entry which is preliminary data.</text>
</comment>